<name>A0A2P5D0T4_PARAD</name>
<dbReference type="GO" id="GO:0004857">
    <property type="term" value="F:enzyme inhibitor activity"/>
    <property type="evidence" value="ECO:0007669"/>
    <property type="project" value="InterPro"/>
</dbReference>
<evidence type="ECO:0000259" key="1">
    <source>
        <dbReference type="SMART" id="SM00856"/>
    </source>
</evidence>
<comment type="caution">
    <text evidence="2">The sequence shown here is derived from an EMBL/GenBank/DDBJ whole genome shotgun (WGS) entry which is preliminary data.</text>
</comment>
<dbReference type="Gene3D" id="1.20.140.40">
    <property type="entry name" value="Invertase/pectin methylesterase inhibitor family protein"/>
    <property type="match status" value="1"/>
</dbReference>
<evidence type="ECO:0000313" key="3">
    <source>
        <dbReference type="Proteomes" id="UP000237105"/>
    </source>
</evidence>
<protein>
    <submittedName>
        <fullName evidence="2">Pectinesterase inhibitor domain containing protein</fullName>
    </submittedName>
</protein>
<reference evidence="3" key="1">
    <citation type="submission" date="2016-06" db="EMBL/GenBank/DDBJ databases">
        <title>Parallel loss of symbiosis genes in relatives of nitrogen-fixing non-legume Parasponia.</title>
        <authorList>
            <person name="Van Velzen R."/>
            <person name="Holmer R."/>
            <person name="Bu F."/>
            <person name="Rutten L."/>
            <person name="Van Zeijl A."/>
            <person name="Liu W."/>
            <person name="Santuari L."/>
            <person name="Cao Q."/>
            <person name="Sharma T."/>
            <person name="Shen D."/>
            <person name="Roswanjaya Y."/>
            <person name="Wardhani T."/>
            <person name="Kalhor M.S."/>
            <person name="Jansen J."/>
            <person name="Van den Hoogen J."/>
            <person name="Gungor B."/>
            <person name="Hartog M."/>
            <person name="Hontelez J."/>
            <person name="Verver J."/>
            <person name="Yang W.-C."/>
            <person name="Schijlen E."/>
            <person name="Repin R."/>
            <person name="Schilthuizen M."/>
            <person name="Schranz E."/>
            <person name="Heidstra R."/>
            <person name="Miyata K."/>
            <person name="Fedorova E."/>
            <person name="Kohlen W."/>
            <person name="Bisseling T."/>
            <person name="Smit S."/>
            <person name="Geurts R."/>
        </authorList>
    </citation>
    <scope>NUCLEOTIDE SEQUENCE [LARGE SCALE GENOMIC DNA]</scope>
    <source>
        <strain evidence="3">cv. WU1-14</strain>
    </source>
</reference>
<gene>
    <name evidence="2" type="ORF">PanWU01x14_106980</name>
</gene>
<feature type="domain" description="Pectinesterase inhibitor" evidence="1">
    <location>
        <begin position="1"/>
        <end position="136"/>
    </location>
</feature>
<dbReference type="Proteomes" id="UP000237105">
    <property type="component" value="Unassembled WGS sequence"/>
</dbReference>
<dbReference type="NCBIfam" id="TIGR01614">
    <property type="entry name" value="PME_inhib"/>
    <property type="match status" value="1"/>
</dbReference>
<dbReference type="SUPFAM" id="SSF101148">
    <property type="entry name" value="Plant invertase/pectin methylesterase inhibitor"/>
    <property type="match status" value="1"/>
</dbReference>
<keyword evidence="3" id="KW-1185">Reference proteome</keyword>
<proteinExistence type="predicted"/>
<accession>A0A2P5D0T4</accession>
<dbReference type="EMBL" id="JXTB01000076">
    <property type="protein sequence ID" value="PON66912.1"/>
    <property type="molecule type" value="Genomic_DNA"/>
</dbReference>
<sequence>MITEVCTQRLKSNPAAEFATSKVELTVMVMNCISNHADALQENMKDYASNSKDESIKGVFLECSKAYMGTKKDLLSAIIHLKSHEFDEAESSVTGAVFQHHLCHSTIKSYKQIKISRKLAYEMEVYEELCFTATRIIEPL</sequence>
<dbReference type="AlphaFoldDB" id="A0A2P5D0T4"/>
<dbReference type="SMART" id="SM00856">
    <property type="entry name" value="PMEI"/>
    <property type="match status" value="1"/>
</dbReference>
<dbReference type="InterPro" id="IPR006501">
    <property type="entry name" value="Pectinesterase_inhib_dom"/>
</dbReference>
<organism evidence="2 3">
    <name type="scientific">Parasponia andersonii</name>
    <name type="common">Sponia andersonii</name>
    <dbReference type="NCBI Taxonomy" id="3476"/>
    <lineage>
        <taxon>Eukaryota</taxon>
        <taxon>Viridiplantae</taxon>
        <taxon>Streptophyta</taxon>
        <taxon>Embryophyta</taxon>
        <taxon>Tracheophyta</taxon>
        <taxon>Spermatophyta</taxon>
        <taxon>Magnoliopsida</taxon>
        <taxon>eudicotyledons</taxon>
        <taxon>Gunneridae</taxon>
        <taxon>Pentapetalae</taxon>
        <taxon>rosids</taxon>
        <taxon>fabids</taxon>
        <taxon>Rosales</taxon>
        <taxon>Cannabaceae</taxon>
        <taxon>Parasponia</taxon>
    </lineage>
</organism>
<dbReference type="OrthoDB" id="1866975at2759"/>
<evidence type="ECO:0000313" key="2">
    <source>
        <dbReference type="EMBL" id="PON66912.1"/>
    </source>
</evidence>
<dbReference type="InterPro" id="IPR035513">
    <property type="entry name" value="Invertase/methylesterase_inhib"/>
</dbReference>